<reference evidence="2" key="1">
    <citation type="submission" date="2020-03" db="EMBL/GenBank/DDBJ databases">
        <authorList>
            <person name="Weist P."/>
        </authorList>
    </citation>
    <scope>NUCLEOTIDE SEQUENCE</scope>
</reference>
<comment type="caution">
    <text evidence="2">The sequence shown here is derived from an EMBL/GenBank/DDBJ whole genome shotgun (WGS) entry which is preliminary data.</text>
</comment>
<name>A0A9N7VB35_PLEPL</name>
<evidence type="ECO:0000256" key="1">
    <source>
        <dbReference type="SAM" id="MobiDB-lite"/>
    </source>
</evidence>
<evidence type="ECO:0000313" key="3">
    <source>
        <dbReference type="Proteomes" id="UP001153269"/>
    </source>
</evidence>
<dbReference type="Proteomes" id="UP001153269">
    <property type="component" value="Unassembled WGS sequence"/>
</dbReference>
<proteinExistence type="predicted"/>
<feature type="region of interest" description="Disordered" evidence="1">
    <location>
        <begin position="35"/>
        <end position="98"/>
    </location>
</feature>
<gene>
    <name evidence="2" type="ORF">PLEPLA_LOCUS36786</name>
</gene>
<feature type="compositionally biased region" description="Acidic residues" evidence="1">
    <location>
        <begin position="41"/>
        <end position="57"/>
    </location>
</feature>
<evidence type="ECO:0000313" key="2">
    <source>
        <dbReference type="EMBL" id="CAB1449106.1"/>
    </source>
</evidence>
<protein>
    <recommendedName>
        <fullName evidence="4">Nuclease HARBI1</fullName>
    </recommendedName>
</protein>
<dbReference type="AlphaFoldDB" id="A0A9N7VB35"/>
<sequence length="98" mass="11541">MKRRFHVLHGEIRLTPERASTVITVCAILHNLCKRRNIPQPDDDDDEEDDDPDDDDDGARQHDNEFGLNWYQQQEGEESQWVHQEGELEEKGVEEEEL</sequence>
<accession>A0A9N7VB35</accession>
<organism evidence="2 3">
    <name type="scientific">Pleuronectes platessa</name>
    <name type="common">European plaice</name>
    <dbReference type="NCBI Taxonomy" id="8262"/>
    <lineage>
        <taxon>Eukaryota</taxon>
        <taxon>Metazoa</taxon>
        <taxon>Chordata</taxon>
        <taxon>Craniata</taxon>
        <taxon>Vertebrata</taxon>
        <taxon>Euteleostomi</taxon>
        <taxon>Actinopterygii</taxon>
        <taxon>Neopterygii</taxon>
        <taxon>Teleostei</taxon>
        <taxon>Neoteleostei</taxon>
        <taxon>Acanthomorphata</taxon>
        <taxon>Carangaria</taxon>
        <taxon>Pleuronectiformes</taxon>
        <taxon>Pleuronectoidei</taxon>
        <taxon>Pleuronectidae</taxon>
        <taxon>Pleuronectes</taxon>
    </lineage>
</organism>
<dbReference type="EMBL" id="CADEAL010004002">
    <property type="protein sequence ID" value="CAB1449106.1"/>
    <property type="molecule type" value="Genomic_DNA"/>
</dbReference>
<evidence type="ECO:0008006" key="4">
    <source>
        <dbReference type="Google" id="ProtNLM"/>
    </source>
</evidence>
<keyword evidence="3" id="KW-1185">Reference proteome</keyword>